<evidence type="ECO:0000256" key="2">
    <source>
        <dbReference type="ARBA" id="ARBA00022692"/>
    </source>
</evidence>
<feature type="transmembrane region" description="Helical" evidence="5">
    <location>
        <begin position="221"/>
        <end position="242"/>
    </location>
</feature>
<feature type="transmembrane region" description="Helical" evidence="5">
    <location>
        <begin position="181"/>
        <end position="209"/>
    </location>
</feature>
<reference evidence="7 8" key="1">
    <citation type="submission" date="2021-01" db="EMBL/GenBank/DDBJ databases">
        <title>Genomic Encyclopedia of Type Strains, Phase IV (KMG-IV): sequencing the most valuable type-strain genomes for metagenomic binning, comparative biology and taxonomic classification.</title>
        <authorList>
            <person name="Goeker M."/>
        </authorList>
    </citation>
    <scope>NUCLEOTIDE SEQUENCE [LARGE SCALE GENOMIC DNA]</scope>
    <source>
        <strain evidence="7 8">DSM 25890</strain>
    </source>
</reference>
<dbReference type="Proteomes" id="UP001314796">
    <property type="component" value="Unassembled WGS sequence"/>
</dbReference>
<feature type="transmembrane region" description="Helical" evidence="5">
    <location>
        <begin position="86"/>
        <end position="108"/>
    </location>
</feature>
<dbReference type="RefSeq" id="WP_204402114.1">
    <property type="nucleotide sequence ID" value="NZ_JAFBEE010000010.1"/>
</dbReference>
<evidence type="ECO:0000256" key="4">
    <source>
        <dbReference type="ARBA" id="ARBA00023136"/>
    </source>
</evidence>
<keyword evidence="3 5" id="KW-1133">Transmembrane helix</keyword>
<feature type="transmembrane region" description="Helical" evidence="5">
    <location>
        <begin position="6"/>
        <end position="22"/>
    </location>
</feature>
<keyword evidence="4 5" id="KW-0472">Membrane</keyword>
<proteinExistence type="predicted"/>
<accession>A0ABS2NQH4</accession>
<feature type="transmembrane region" description="Helical" evidence="5">
    <location>
        <begin position="29"/>
        <end position="47"/>
    </location>
</feature>
<dbReference type="PANTHER" id="PTHR43021">
    <property type="entry name" value="NA(+)/H(+) ANTIPORTER-RELATED"/>
    <property type="match status" value="1"/>
</dbReference>
<keyword evidence="8" id="KW-1185">Reference proteome</keyword>
<dbReference type="InterPro" id="IPR006153">
    <property type="entry name" value="Cation/H_exchanger_TM"/>
</dbReference>
<evidence type="ECO:0000259" key="6">
    <source>
        <dbReference type="Pfam" id="PF00999"/>
    </source>
</evidence>
<comment type="caution">
    <text evidence="7">The sequence shown here is derived from an EMBL/GenBank/DDBJ whole genome shotgun (WGS) entry which is preliminary data.</text>
</comment>
<evidence type="ECO:0000256" key="5">
    <source>
        <dbReference type="SAM" id="Phobius"/>
    </source>
</evidence>
<evidence type="ECO:0000313" key="8">
    <source>
        <dbReference type="Proteomes" id="UP001314796"/>
    </source>
</evidence>
<organism evidence="7 8">
    <name type="scientific">Alkaliphilus hydrothermalis</name>
    <dbReference type="NCBI Taxonomy" id="1482730"/>
    <lineage>
        <taxon>Bacteria</taxon>
        <taxon>Bacillati</taxon>
        <taxon>Bacillota</taxon>
        <taxon>Clostridia</taxon>
        <taxon>Peptostreptococcales</taxon>
        <taxon>Natronincolaceae</taxon>
        <taxon>Alkaliphilus</taxon>
    </lineage>
</organism>
<feature type="transmembrane region" description="Helical" evidence="5">
    <location>
        <begin position="146"/>
        <end position="169"/>
    </location>
</feature>
<feature type="transmembrane region" description="Helical" evidence="5">
    <location>
        <begin position="114"/>
        <end position="134"/>
    </location>
</feature>
<keyword evidence="2 5" id="KW-0812">Transmembrane</keyword>
<gene>
    <name evidence="7" type="ORF">JOC73_001760</name>
</gene>
<dbReference type="PANTHER" id="PTHR43021:SF2">
    <property type="entry name" value="CATION_H+ EXCHANGER DOMAIN-CONTAINING PROTEIN"/>
    <property type="match status" value="1"/>
</dbReference>
<feature type="domain" description="Cation/H+ exchanger transmembrane" evidence="6">
    <location>
        <begin position="10"/>
        <end position="371"/>
    </location>
</feature>
<dbReference type="EMBL" id="JAFBEE010000010">
    <property type="protein sequence ID" value="MBM7615198.1"/>
    <property type="molecule type" value="Genomic_DNA"/>
</dbReference>
<dbReference type="Gene3D" id="1.20.1530.20">
    <property type="match status" value="1"/>
</dbReference>
<evidence type="ECO:0000256" key="1">
    <source>
        <dbReference type="ARBA" id="ARBA00004141"/>
    </source>
</evidence>
<dbReference type="InterPro" id="IPR038770">
    <property type="entry name" value="Na+/solute_symporter_sf"/>
</dbReference>
<feature type="transmembrane region" description="Helical" evidence="5">
    <location>
        <begin position="326"/>
        <end position="343"/>
    </location>
</feature>
<name>A0ABS2NQH4_9FIRM</name>
<protein>
    <submittedName>
        <fullName evidence="7">Kef-type K+ transport system membrane component KefB</fullName>
    </submittedName>
</protein>
<feature type="transmembrane region" description="Helical" evidence="5">
    <location>
        <begin position="53"/>
        <end position="74"/>
    </location>
</feature>
<feature type="transmembrane region" description="Helical" evidence="5">
    <location>
        <begin position="355"/>
        <end position="375"/>
    </location>
</feature>
<comment type="subcellular location">
    <subcellularLocation>
        <location evidence="1">Membrane</location>
        <topology evidence="1">Multi-pass membrane protein</topology>
    </subcellularLocation>
</comment>
<evidence type="ECO:0000256" key="3">
    <source>
        <dbReference type="ARBA" id="ARBA00022989"/>
    </source>
</evidence>
<evidence type="ECO:0000313" key="7">
    <source>
        <dbReference type="EMBL" id="MBM7615198.1"/>
    </source>
</evidence>
<dbReference type="Pfam" id="PF00999">
    <property type="entry name" value="Na_H_Exchanger"/>
    <property type="match status" value="1"/>
</dbReference>
<sequence length="386" mass="41067">MNIELIAAIILLVGLVGGKLASKARLPSVTGYIIVGLLMGPSFANVITKEMVYSLQFVNHLALGMLAIAIGAELHRKVFKKNGRILFLVSLGDNLGTFIMVALITFILGLPLAFSLVLGVLSMTVSPSGVLSIIKEYRGKGPFVRSIMTLVAIENLNCIIVFGITTAILQGVTSSDLQGGALILNMLIELGLALMIGILSGGFLAFLIWRKTNENKFMVMVIGFIFLNSGIGEIYGLSAILINMTTGALVTNLVEENNILSNALEKIELPIFVFFLTLAGAKLDLAILPKIGLVGVGYIVGRLGGKLAGSYISAKLTNIGKRYRRNLGIALTPQAGIVIGLSIEAEQRLPQFNGLITGIVLSGVVFFEIVGPILLKQALKNTGEID</sequence>
<feature type="transmembrane region" description="Helical" evidence="5">
    <location>
        <begin position="285"/>
        <end position="305"/>
    </location>
</feature>